<dbReference type="PANTHER" id="PTHR40705:SF2">
    <property type="entry name" value="DUF1743 DOMAIN-CONTAINING PROTEIN"/>
    <property type="match status" value="1"/>
</dbReference>
<proteinExistence type="predicted"/>
<dbReference type="Pfam" id="PF23783">
    <property type="entry name" value="Zn_ribbon_TiaS"/>
    <property type="match status" value="1"/>
</dbReference>
<evidence type="ECO:0000259" key="1">
    <source>
        <dbReference type="Pfam" id="PF23783"/>
    </source>
</evidence>
<dbReference type="InterPro" id="IPR055394">
    <property type="entry name" value="Zn_ribbon_TiaS"/>
</dbReference>
<gene>
    <name evidence="2" type="ORF">B1B_05595</name>
</gene>
<sequence>MHGKINIEKVRVIERARTFIRSNPRCPDCGSGMCNVGRNAFRCPECHTRAYLPEYKEIRRDCSRFYYEAPIAGRRHLVSSEPEVYQTT</sequence>
<evidence type="ECO:0000313" key="2">
    <source>
        <dbReference type="EMBL" id="EQD68363.1"/>
    </source>
</evidence>
<reference evidence="2" key="1">
    <citation type="submission" date="2013-08" db="EMBL/GenBank/DDBJ databases">
        <authorList>
            <person name="Mendez C."/>
            <person name="Richter M."/>
            <person name="Ferrer M."/>
            <person name="Sanchez J."/>
        </authorList>
    </citation>
    <scope>NUCLEOTIDE SEQUENCE</scope>
</reference>
<name>T1BIA4_9ZZZZ</name>
<dbReference type="Gene3D" id="2.40.50.1010">
    <property type="match status" value="1"/>
</dbReference>
<accession>T1BIA4</accession>
<organism evidence="2">
    <name type="scientific">mine drainage metagenome</name>
    <dbReference type="NCBI Taxonomy" id="410659"/>
    <lineage>
        <taxon>unclassified sequences</taxon>
        <taxon>metagenomes</taxon>
        <taxon>ecological metagenomes</taxon>
    </lineage>
</organism>
<dbReference type="AlphaFoldDB" id="T1BIA4"/>
<feature type="domain" description="TiaS C-terminal zinc ribbon" evidence="1">
    <location>
        <begin position="23"/>
        <end position="61"/>
    </location>
</feature>
<protein>
    <recommendedName>
        <fullName evidence="1">TiaS C-terminal zinc ribbon domain-containing protein</fullName>
    </recommendedName>
</protein>
<dbReference type="PANTHER" id="PTHR40705">
    <property type="entry name" value="TRNA(ILE2) 2-AGMATINYLCYTIDINE SYNTHETASE TIAS"/>
    <property type="match status" value="1"/>
</dbReference>
<reference evidence="2" key="2">
    <citation type="journal article" date="2014" name="ISME J.">
        <title>Microbial stratification in low pH oxic and suboxic macroscopic growths along an acid mine drainage.</title>
        <authorList>
            <person name="Mendez-Garcia C."/>
            <person name="Mesa V."/>
            <person name="Sprenger R.R."/>
            <person name="Richter M."/>
            <person name="Diez M.S."/>
            <person name="Solano J."/>
            <person name="Bargiela R."/>
            <person name="Golyshina O.V."/>
            <person name="Manteca A."/>
            <person name="Ramos J.L."/>
            <person name="Gallego J.R."/>
            <person name="Llorente I."/>
            <person name="Martins Dos Santos V.A."/>
            <person name="Jensen O.N."/>
            <person name="Pelaez A.I."/>
            <person name="Sanchez J."/>
            <person name="Ferrer M."/>
        </authorList>
    </citation>
    <scope>NUCLEOTIDE SEQUENCE</scope>
</reference>
<comment type="caution">
    <text evidence="2">The sequence shown here is derived from an EMBL/GenBank/DDBJ whole genome shotgun (WGS) entry which is preliminary data.</text>
</comment>
<dbReference type="EMBL" id="AUZY01003546">
    <property type="protein sequence ID" value="EQD68363.1"/>
    <property type="molecule type" value="Genomic_DNA"/>
</dbReference>